<dbReference type="PANTHER" id="PTHR12049:SF7">
    <property type="entry name" value="PROTEIN ARGININE METHYLTRANSFERASE NDUFAF7, MITOCHONDRIAL"/>
    <property type="match status" value="1"/>
</dbReference>
<dbReference type="InterPro" id="IPR038375">
    <property type="entry name" value="NDUFAF7_sf"/>
</dbReference>
<dbReference type="EC" id="2.1.1.320" evidence="7"/>
<feature type="compositionally biased region" description="Polar residues" evidence="8">
    <location>
        <begin position="323"/>
        <end position="347"/>
    </location>
</feature>
<gene>
    <name evidence="9" type="ORF">F503_02029</name>
</gene>
<feature type="region of interest" description="Disordered" evidence="8">
    <location>
        <begin position="264"/>
        <end position="348"/>
    </location>
</feature>
<dbReference type="InterPro" id="IPR003788">
    <property type="entry name" value="NDUFAF7"/>
</dbReference>
<comment type="similarity">
    <text evidence="2 7">Belongs to the NDUFAF7 family.</text>
</comment>
<comment type="subcellular location">
    <subcellularLocation>
        <location evidence="1 7">Mitochondrion</location>
    </subcellularLocation>
</comment>
<dbReference type="EMBL" id="KE148169">
    <property type="protein sequence ID" value="EPE03291.1"/>
    <property type="molecule type" value="Genomic_DNA"/>
</dbReference>
<dbReference type="GO" id="GO:0032981">
    <property type="term" value="P:mitochondrial respiratory chain complex I assembly"/>
    <property type="evidence" value="ECO:0007669"/>
    <property type="project" value="TreeGrafter"/>
</dbReference>
<accession>S3BV56</accession>
<dbReference type="STRING" id="1262450.S3BV56"/>
<proteinExistence type="inferred from homology"/>
<evidence type="ECO:0000256" key="6">
    <source>
        <dbReference type="ARBA" id="ARBA00048612"/>
    </source>
</evidence>
<evidence type="ECO:0000313" key="9">
    <source>
        <dbReference type="EMBL" id="EPE03291.1"/>
    </source>
</evidence>
<evidence type="ECO:0000313" key="10">
    <source>
        <dbReference type="Proteomes" id="UP000016923"/>
    </source>
</evidence>
<keyword evidence="3 7" id="KW-0489">Methyltransferase</keyword>
<dbReference type="eggNOG" id="KOG2901">
    <property type="taxonomic scope" value="Eukaryota"/>
</dbReference>
<evidence type="ECO:0000256" key="1">
    <source>
        <dbReference type="ARBA" id="ARBA00004173"/>
    </source>
</evidence>
<dbReference type="GO" id="GO:0005739">
    <property type="term" value="C:mitochondrion"/>
    <property type="evidence" value="ECO:0007669"/>
    <property type="project" value="UniProtKB-SubCell"/>
</dbReference>
<evidence type="ECO:0000256" key="8">
    <source>
        <dbReference type="SAM" id="MobiDB-lite"/>
    </source>
</evidence>
<comment type="function">
    <text evidence="7">Arginine methyltransferase involved in the assembly or stability of mitochondrial NADH:ubiquinone oxidoreductase complex (complex I).</text>
</comment>
<dbReference type="SUPFAM" id="SSF53335">
    <property type="entry name" value="S-adenosyl-L-methionine-dependent methyltransferases"/>
    <property type="match status" value="2"/>
</dbReference>
<evidence type="ECO:0000256" key="7">
    <source>
        <dbReference type="RuleBase" id="RU364114"/>
    </source>
</evidence>
<keyword evidence="10" id="KW-1185">Reference proteome</keyword>
<dbReference type="VEuPathDB" id="FungiDB:F503_02029"/>
<comment type="catalytic activity">
    <reaction evidence="6 7">
        <text>L-arginyl-[protein] + 2 S-adenosyl-L-methionine = N(omega),N(omega)'-dimethyl-L-arginyl-[protein] + 2 S-adenosyl-L-homocysteine + 2 H(+)</text>
        <dbReference type="Rhea" id="RHEA:48108"/>
        <dbReference type="Rhea" id="RHEA-COMP:10532"/>
        <dbReference type="Rhea" id="RHEA-COMP:11992"/>
        <dbReference type="ChEBI" id="CHEBI:15378"/>
        <dbReference type="ChEBI" id="CHEBI:29965"/>
        <dbReference type="ChEBI" id="CHEBI:57856"/>
        <dbReference type="ChEBI" id="CHEBI:59789"/>
        <dbReference type="ChEBI" id="CHEBI:88221"/>
        <dbReference type="EC" id="2.1.1.320"/>
    </reaction>
</comment>
<dbReference type="GO" id="GO:0032259">
    <property type="term" value="P:methylation"/>
    <property type="evidence" value="ECO:0007669"/>
    <property type="project" value="UniProtKB-KW"/>
</dbReference>
<name>S3BV56_OPHP1</name>
<keyword evidence="5 7" id="KW-0496">Mitochondrion</keyword>
<reference evidence="9 10" key="1">
    <citation type="journal article" date="2013" name="BMC Genomics">
        <title>The genome and transcriptome of the pine saprophyte Ophiostoma piceae, and a comparison with the bark beetle-associated pine pathogen Grosmannia clavigera.</title>
        <authorList>
            <person name="Haridas S."/>
            <person name="Wang Y."/>
            <person name="Lim L."/>
            <person name="Massoumi Alamouti S."/>
            <person name="Jackman S."/>
            <person name="Docking R."/>
            <person name="Robertson G."/>
            <person name="Birol I."/>
            <person name="Bohlmann J."/>
            <person name="Breuil C."/>
        </authorList>
    </citation>
    <scope>NUCLEOTIDE SEQUENCE [LARGE SCALE GENOMIC DNA]</scope>
    <source>
        <strain evidence="9 10">UAMH 11346</strain>
    </source>
</reference>
<sequence>MKAFRQAVPIQGLLRQSVTGCRPKIAAWRARPLSFLTIGPRTLPHSYRHFSSSVIRRSEDEERKWSTPLAKQLAEAIAITGPIPLASFMRMCLTSDVGGYYTGALDATGRDPFGRKGDFVTSPEVSQVFGELIGIWFVAEWMSQGRPTKGVELMEVGPGRGTLMDDILRTICHFDLGKHVDTVYMVEASVQLREAQKNLLCGADAVLTESEVGYHGVTKRGGLPIVWTETIQSIPKRPEAMPLIVAHEFFDALPIHTFQSVVVPPQQKSTPPTSSADSATSESALAPEETVKVTISKPGGPSKKAAESPIQWREMVVTPTPPGSTHESLGTPLSQRPQVAGSSNASSPVPDFQLAVAKDATRHSQYLPESSPRYRNLLKAIPEGGAVVEICPDAALYAAEFAARIGGAPPKNPKPKAMGAALILDYGPGDGSIPVNSLRGIRLHQRVSPFAEPGMTDLSADVDFEAIAETAMLASEGVEVHGPVDQADFLLNMGIRERAGAIQTAVASSGKAAGGQAEGETKTVEERIADIETSWKRLVDRGPNGMGKVYKVLAILPENDGRRRPVGFGGDVQQ</sequence>
<dbReference type="InterPro" id="IPR029063">
    <property type="entry name" value="SAM-dependent_MTases_sf"/>
</dbReference>
<dbReference type="PANTHER" id="PTHR12049">
    <property type="entry name" value="PROTEIN ARGININE METHYLTRANSFERASE NDUFAF7, MITOCHONDRIAL"/>
    <property type="match status" value="1"/>
</dbReference>
<dbReference type="OMA" id="YYHPQRN"/>
<dbReference type="AlphaFoldDB" id="S3BV56"/>
<dbReference type="HOGENOM" id="CLU_024840_0_0_1"/>
<feature type="compositionally biased region" description="Low complexity" evidence="8">
    <location>
        <begin position="264"/>
        <end position="284"/>
    </location>
</feature>
<dbReference type="OrthoDB" id="5595109at2759"/>
<evidence type="ECO:0000256" key="4">
    <source>
        <dbReference type="ARBA" id="ARBA00022679"/>
    </source>
</evidence>
<evidence type="ECO:0000256" key="5">
    <source>
        <dbReference type="ARBA" id="ARBA00023128"/>
    </source>
</evidence>
<dbReference type="Proteomes" id="UP000016923">
    <property type="component" value="Unassembled WGS sequence"/>
</dbReference>
<dbReference type="GO" id="GO:0035243">
    <property type="term" value="F:protein-arginine omega-N symmetric methyltransferase activity"/>
    <property type="evidence" value="ECO:0007669"/>
    <property type="project" value="UniProtKB-EC"/>
</dbReference>
<evidence type="ECO:0000256" key="2">
    <source>
        <dbReference type="ARBA" id="ARBA00005891"/>
    </source>
</evidence>
<evidence type="ECO:0000256" key="3">
    <source>
        <dbReference type="ARBA" id="ARBA00022603"/>
    </source>
</evidence>
<protein>
    <recommendedName>
        <fullName evidence="7">Protein arginine methyltransferase NDUFAF7</fullName>
        <ecNumber evidence="7">2.1.1.320</ecNumber>
    </recommendedName>
</protein>
<keyword evidence="4 7" id="KW-0808">Transferase</keyword>
<organism evidence="9 10">
    <name type="scientific">Ophiostoma piceae (strain UAMH 11346)</name>
    <name type="common">Sap stain fungus</name>
    <dbReference type="NCBI Taxonomy" id="1262450"/>
    <lineage>
        <taxon>Eukaryota</taxon>
        <taxon>Fungi</taxon>
        <taxon>Dikarya</taxon>
        <taxon>Ascomycota</taxon>
        <taxon>Pezizomycotina</taxon>
        <taxon>Sordariomycetes</taxon>
        <taxon>Sordariomycetidae</taxon>
        <taxon>Ophiostomatales</taxon>
        <taxon>Ophiostomataceae</taxon>
        <taxon>Ophiostoma</taxon>
    </lineage>
</organism>
<dbReference type="Gene3D" id="3.40.50.12710">
    <property type="match status" value="1"/>
</dbReference>
<dbReference type="Pfam" id="PF02636">
    <property type="entry name" value="Methyltransf_28"/>
    <property type="match status" value="1"/>
</dbReference>